<dbReference type="InterPro" id="IPR023213">
    <property type="entry name" value="CAT-like_dom_sf"/>
</dbReference>
<evidence type="ECO:0000313" key="6">
    <source>
        <dbReference type="EMBL" id="EHK22005.1"/>
    </source>
</evidence>
<evidence type="ECO:0000259" key="5">
    <source>
        <dbReference type="PROSITE" id="PS50075"/>
    </source>
</evidence>
<dbReference type="InterPro" id="IPR010071">
    <property type="entry name" value="AA_adenyl_dom"/>
</dbReference>
<dbReference type="Gene3D" id="3.40.50.12780">
    <property type="entry name" value="N-terminal domain of ligase-like"/>
    <property type="match status" value="2"/>
</dbReference>
<keyword evidence="2" id="KW-0597">Phosphoprotein</keyword>
<dbReference type="GO" id="GO:0031177">
    <property type="term" value="F:phosphopantetheine binding"/>
    <property type="evidence" value="ECO:0007669"/>
    <property type="project" value="InterPro"/>
</dbReference>
<dbReference type="InterPro" id="IPR036736">
    <property type="entry name" value="ACP-like_sf"/>
</dbReference>
<feature type="domain" description="Carrier" evidence="5">
    <location>
        <begin position="1528"/>
        <end position="1603"/>
    </location>
</feature>
<dbReference type="InterPro" id="IPR001242">
    <property type="entry name" value="Condensation_dom"/>
</dbReference>
<evidence type="ECO:0000313" key="7">
    <source>
        <dbReference type="Proteomes" id="UP000007115"/>
    </source>
</evidence>
<dbReference type="SUPFAM" id="SSF56801">
    <property type="entry name" value="Acetyl-CoA synthetase-like"/>
    <property type="match status" value="2"/>
</dbReference>
<reference evidence="6 7" key="1">
    <citation type="journal article" date="2011" name="Genome Biol.">
        <title>Comparative genome sequence analysis underscores mycoparasitism as the ancestral life style of Trichoderma.</title>
        <authorList>
            <person name="Kubicek C.P."/>
            <person name="Herrera-Estrella A."/>
            <person name="Seidl-Seiboth V."/>
            <person name="Martinez D.A."/>
            <person name="Druzhinina I.S."/>
            <person name="Thon M."/>
            <person name="Zeilinger S."/>
            <person name="Casas-Flores S."/>
            <person name="Horwitz B.A."/>
            <person name="Mukherjee P.K."/>
            <person name="Mukherjee M."/>
            <person name="Kredics L."/>
            <person name="Alcaraz L.D."/>
            <person name="Aerts A."/>
            <person name="Antal Z."/>
            <person name="Atanasova L."/>
            <person name="Cervantes-Badillo M.G."/>
            <person name="Challacombe J."/>
            <person name="Chertkov O."/>
            <person name="McCluskey K."/>
            <person name="Coulpier F."/>
            <person name="Deshpande N."/>
            <person name="von Doehren H."/>
            <person name="Ebbole D.J."/>
            <person name="Esquivel-Naranjo E.U."/>
            <person name="Fekete E."/>
            <person name="Flipphi M."/>
            <person name="Glaser F."/>
            <person name="Gomez-Rodriguez E.Y."/>
            <person name="Gruber S."/>
            <person name="Han C."/>
            <person name="Henrissat B."/>
            <person name="Hermosa R."/>
            <person name="Hernandez-Onate M."/>
            <person name="Karaffa L."/>
            <person name="Kosti I."/>
            <person name="Le Crom S."/>
            <person name="Lindquist E."/>
            <person name="Lucas S."/>
            <person name="Luebeck M."/>
            <person name="Luebeck P.S."/>
            <person name="Margeot A."/>
            <person name="Metz B."/>
            <person name="Misra M."/>
            <person name="Nevalainen H."/>
            <person name="Omann M."/>
            <person name="Packer N."/>
            <person name="Perrone G."/>
            <person name="Uresti-Rivera E.E."/>
            <person name="Salamov A."/>
            <person name="Schmoll M."/>
            <person name="Seiboth B."/>
            <person name="Shapiro H."/>
            <person name="Sukno S."/>
            <person name="Tamayo-Ramos J.A."/>
            <person name="Tisch D."/>
            <person name="Wiest A."/>
            <person name="Wilkinson H.H."/>
            <person name="Zhang M."/>
            <person name="Coutinho P.M."/>
            <person name="Kenerley C.M."/>
            <person name="Monte E."/>
            <person name="Baker S.E."/>
            <person name="Grigoriev I.V."/>
        </authorList>
    </citation>
    <scope>NUCLEOTIDE SEQUENCE [LARGE SCALE GENOMIC DNA]</scope>
    <source>
        <strain evidence="7">Gv29-8 / FGSC 10586</strain>
    </source>
</reference>
<comment type="similarity">
    <text evidence="4">Belongs to the NRP synthetase family.</text>
</comment>
<dbReference type="PANTHER" id="PTHR45527:SF11">
    <property type="entry name" value="NONRIBOSOMAL PEPTIDE SYNTHETASE 5"/>
    <property type="match status" value="1"/>
</dbReference>
<dbReference type="InterPro" id="IPR045851">
    <property type="entry name" value="AMP-bd_C_sf"/>
</dbReference>
<dbReference type="GO" id="GO:0005737">
    <property type="term" value="C:cytoplasm"/>
    <property type="evidence" value="ECO:0007669"/>
    <property type="project" value="TreeGrafter"/>
</dbReference>
<protein>
    <submittedName>
        <fullName evidence="6">Non-ribosomal peptide synthetase GliP</fullName>
    </submittedName>
</protein>
<dbReference type="Pfam" id="PF00550">
    <property type="entry name" value="PP-binding"/>
    <property type="match status" value="2"/>
</dbReference>
<dbReference type="NCBIfam" id="TIGR01733">
    <property type="entry name" value="AA-adenyl-dom"/>
    <property type="match status" value="1"/>
</dbReference>
<dbReference type="InterPro" id="IPR042099">
    <property type="entry name" value="ANL_N_sf"/>
</dbReference>
<keyword evidence="7" id="KW-1185">Reference proteome</keyword>
<dbReference type="GO" id="GO:0043041">
    <property type="term" value="P:amino acid activation for nonribosomal peptide biosynthetic process"/>
    <property type="evidence" value="ECO:0007669"/>
    <property type="project" value="TreeGrafter"/>
</dbReference>
<proteinExistence type="inferred from homology"/>
<keyword evidence="3" id="KW-0436">Ligase</keyword>
<dbReference type="Gene3D" id="1.10.1200.10">
    <property type="entry name" value="ACP-like"/>
    <property type="match status" value="1"/>
</dbReference>
<evidence type="ECO:0000256" key="4">
    <source>
        <dbReference type="ARBA" id="ARBA00029454"/>
    </source>
</evidence>
<dbReference type="SUPFAM" id="SSF47336">
    <property type="entry name" value="ACP-like"/>
    <property type="match status" value="2"/>
</dbReference>
<dbReference type="Pfam" id="PF00501">
    <property type="entry name" value="AMP-binding"/>
    <property type="match status" value="2"/>
</dbReference>
<comment type="caution">
    <text evidence="6">The sequence shown here is derived from an EMBL/GenBank/DDBJ whole genome shotgun (WGS) entry which is preliminary data.</text>
</comment>
<organism evidence="6 7">
    <name type="scientific">Hypocrea virens (strain Gv29-8 / FGSC 10586)</name>
    <name type="common">Gliocladium virens</name>
    <name type="synonym">Trichoderma virens</name>
    <dbReference type="NCBI Taxonomy" id="413071"/>
    <lineage>
        <taxon>Eukaryota</taxon>
        <taxon>Fungi</taxon>
        <taxon>Dikarya</taxon>
        <taxon>Ascomycota</taxon>
        <taxon>Pezizomycotina</taxon>
        <taxon>Sordariomycetes</taxon>
        <taxon>Hypocreomycetidae</taxon>
        <taxon>Hypocreales</taxon>
        <taxon>Hypocreaceae</taxon>
        <taxon>Trichoderma</taxon>
    </lineage>
</organism>
<dbReference type="InParanoid" id="G9MU82"/>
<dbReference type="OMA" id="NPEATMF"/>
<evidence type="ECO:0000256" key="2">
    <source>
        <dbReference type="ARBA" id="ARBA00022553"/>
    </source>
</evidence>
<dbReference type="PANTHER" id="PTHR45527">
    <property type="entry name" value="NONRIBOSOMAL PEPTIDE SYNTHETASE"/>
    <property type="match status" value="1"/>
</dbReference>
<feature type="domain" description="Carrier" evidence="5">
    <location>
        <begin position="511"/>
        <end position="584"/>
    </location>
</feature>
<dbReference type="PROSITE" id="PS50075">
    <property type="entry name" value="CARRIER"/>
    <property type="match status" value="2"/>
</dbReference>
<dbReference type="CDD" id="cd19537">
    <property type="entry name" value="C_NRPS-like"/>
    <property type="match status" value="1"/>
</dbReference>
<dbReference type="Proteomes" id="UP000007115">
    <property type="component" value="Unassembled WGS sequence"/>
</dbReference>
<dbReference type="InterPro" id="IPR020845">
    <property type="entry name" value="AMP-binding_CS"/>
</dbReference>
<dbReference type="eggNOG" id="KOG1178">
    <property type="taxonomic scope" value="Eukaryota"/>
</dbReference>
<dbReference type="GeneID" id="25798025"/>
<dbReference type="Gene3D" id="3.30.300.30">
    <property type="match status" value="2"/>
</dbReference>
<name>G9MU82_HYPVG</name>
<dbReference type="HOGENOM" id="CLU_000022_0_5_1"/>
<dbReference type="VEuPathDB" id="FungiDB:TRIVIDRAFT_78708"/>
<dbReference type="GO" id="GO:0016874">
    <property type="term" value="F:ligase activity"/>
    <property type="evidence" value="ECO:0007669"/>
    <property type="project" value="UniProtKB-KW"/>
</dbReference>
<accession>G9MU82</accession>
<keyword evidence="1" id="KW-0596">Phosphopantetheine</keyword>
<dbReference type="Gene3D" id="3.30.559.10">
    <property type="entry name" value="Chloramphenicol acetyltransferase-like domain"/>
    <property type="match status" value="2"/>
</dbReference>
<dbReference type="STRING" id="413071.G9MU82"/>
<dbReference type="SUPFAM" id="SSF52777">
    <property type="entry name" value="CoA-dependent acyltransferases"/>
    <property type="match status" value="4"/>
</dbReference>
<dbReference type="InterPro" id="IPR006162">
    <property type="entry name" value="Ppantetheine_attach_site"/>
</dbReference>
<dbReference type="PROSITE" id="PS00455">
    <property type="entry name" value="AMP_BINDING"/>
    <property type="match status" value="2"/>
</dbReference>
<dbReference type="Gene3D" id="3.30.559.30">
    <property type="entry name" value="Nonribosomal peptide synthetase, condensation domain"/>
    <property type="match status" value="2"/>
</dbReference>
<dbReference type="Pfam" id="PF00668">
    <property type="entry name" value="Condensation"/>
    <property type="match status" value="2"/>
</dbReference>
<dbReference type="InterPro" id="IPR009081">
    <property type="entry name" value="PP-bd_ACP"/>
</dbReference>
<dbReference type="SMART" id="SM00823">
    <property type="entry name" value="PKS_PP"/>
    <property type="match status" value="1"/>
</dbReference>
<dbReference type="OrthoDB" id="416786at2759"/>
<dbReference type="EMBL" id="ABDF02000047">
    <property type="protein sequence ID" value="EHK22005.1"/>
    <property type="molecule type" value="Genomic_DNA"/>
</dbReference>
<evidence type="ECO:0000256" key="3">
    <source>
        <dbReference type="ARBA" id="ARBA00022598"/>
    </source>
</evidence>
<dbReference type="RefSeq" id="XP_013956198.1">
    <property type="nucleotide sequence ID" value="XM_014100723.1"/>
</dbReference>
<gene>
    <name evidence="6" type="ORF">TRIVIDRAFT_78708</name>
</gene>
<dbReference type="GO" id="GO:0044550">
    <property type="term" value="P:secondary metabolite biosynthetic process"/>
    <property type="evidence" value="ECO:0007669"/>
    <property type="project" value="TreeGrafter"/>
</dbReference>
<dbReference type="InterPro" id="IPR000873">
    <property type="entry name" value="AMP-dep_synth/lig_dom"/>
</dbReference>
<dbReference type="InterPro" id="IPR020806">
    <property type="entry name" value="PKS_PP-bd"/>
</dbReference>
<dbReference type="PROSITE" id="PS00012">
    <property type="entry name" value="PHOSPHOPANTETHEINE"/>
    <property type="match status" value="1"/>
</dbReference>
<evidence type="ECO:0000256" key="1">
    <source>
        <dbReference type="ARBA" id="ARBA00022450"/>
    </source>
</evidence>
<sequence length="2032" mass="223568">MHFQLKTLSDILRNSADLYGDNVAVDHDEGVITYSELQSLSFGFARQLQEIGVTRGDRVPLLTTHGTRNIVALLGILIAGACYVPMDRGTWSEERIQSVLNIVKGSVLVNTTPDRFEHGGYRTVHLRSLNGLKHADEGFEQPTLDSSSLACIIFTSGSTGRPKGVMIPHGAIANYAMTSPFNMDVRHEDRVLHILSVAFDASTGMLFSILYGAGTIVPASKIDLITKAQSCSIIACTPSILATLPPPTLKECQYPDVHTILLGGETIPQELIDAWCFSGRRILNAYGPTETTCASLMHVIESSGDKRQESNAIIGKAMPNAPVYLLDSEMRELRESGQEGEIVISGPGVTHGYFEDEEKTNKAFINRNGRRMYRTGDYGMWTKDSRGDLVIEFRGRKDRVVKNRGFLVNLDADIETPMSSMGFGIQSIHVAQFRKKVIALVCPETVDTDSLRRLMLKTLSSFMVPDRIMAVQTLPMTANGKVDPRGVLQMLEDGDDMKLEETTTESDAPGSEVWFAVKDCARRTLGLGNVALEPSSNIFSHGASSLDVLMFVSLCQKRGYSVTVQEVYSAHSLDDICRSISAAAATSQPNDRASGADEDEELENGIIDGPVPVCAPMTPLQLELAGPTLAVNGKNTNRICIRYDIQHADTIEEAWHKVWRSEPIFRTKFLLEGESGGTQHIEVAPLTLPTRVTFTDYSAYKQASDSASLCVGLGTRLDVLRFVPEGENAHRAEATIVWTAHHSLIDGYAMAAILAKVEAAAAEASVNHEAESFMVVARRLVEMQEKRDSVAKEFWSTYLRDAPFIENLGLPRPRVDCADVAGEIRFSSAVSFDDLRKFASENQVTFATVLYTAWAMTISKYTNQDTVTVGAVVSGRESPLVSQASIGPTINTLPLVVKVQSDITIREVLRETLRGLAEITGYAWSTPQQIDHRPASVVALQYDYPKYPLTVPRLGVESFENTAFPLNLLVEEGGLFRLVYDPAVYGKAYARDIEMYFQRVLEVMVKSRGRASSIPPTISEAEETLIMREWNPPTSPSVISQTLQGTFAKSLRKHADLRAVECVGESLTYRELDSLASKVALKIRSLFPPAKPIAIHADGSLNWIVGILGILKSGSPYCPLDPQYPLARRAAVCTAAGAVGLLLPSDKYVSENPLPDLQTLIVSETIQDAAPAESVCFEADPATDALIVFTSGTTGAPKGVPISHRGLLSLQSNPEATMFSRPGKRIAQMMSPAFDYCSNEIFSALLHGATLVLRDPTDPYAHLKSVDTATLTPSLMAALDPHDYSALRTIYATGEPVTPGLVQHWAPGREFYNAYGPAEGSICVSFTKLVPGQDITIGRAIRTARMYILDKNSRHQPVGALGELYLAGVQVTRGYLNAEELTKLRYLPDPWFPGEMMYRTGDFCRWTRDGNVFYVGRLDRQVKIRGFRIELPSVEQTIYAVDPLVVLVNVLAMDDTLIAVVKPACIDTVKMKKELLGKLPPSWVPQRFVATDNFPLTQNKKIDMVALKDMLDSAETSEASAPEEAMEGSVAEGVGREWKNLLKIRDERPLGASDRFTELGGHSILQMLLSARLSARFQIRLTLRDVLQADTLQDLVELVKTRQASGTDRVVAKARKLAADALSPVEEYQWSEYKVASSASTSASMFNINLVLNLQGDFSREALVSALNKVLAEHEIYRSNYVESCGRARRTLRSTPPRVREQAVLDLEQEINYNFKVCEDELIRIHLWGDKFVLVVSHMIADLNSLENFFNDVSVAYNTAKAPSMSMVQDYISLPRWEQPPSPEDSQFWVDYMKGAQHQVPLGKPSTASRYVGQSETVQVPPALAKSLGRMAQSQSVTRHHLALAAVALALRRITQKDDLVLGAPCSCRVSVPEQQSMGLLLDRLPVRIGKIRGKTTTAALLSQVRKASQAALAHVVPFPELLRILGIGRDTERHPVFEVMVTFHLGNGPSESIKIPNCTASGETMYASGSKFLIMFEWTEHSEEDWSLRIEYNTTRISPPVLAQVKENLWAALDGLAVGADVEELPLSDHA</sequence>